<organism evidence="3 4">
    <name type="scientific">Apiospora saccharicola</name>
    <dbReference type="NCBI Taxonomy" id="335842"/>
    <lineage>
        <taxon>Eukaryota</taxon>
        <taxon>Fungi</taxon>
        <taxon>Dikarya</taxon>
        <taxon>Ascomycota</taxon>
        <taxon>Pezizomycotina</taxon>
        <taxon>Sordariomycetes</taxon>
        <taxon>Xylariomycetidae</taxon>
        <taxon>Amphisphaeriales</taxon>
        <taxon>Apiosporaceae</taxon>
        <taxon>Apiospora</taxon>
    </lineage>
</organism>
<sequence>MKGHSYYPIIFALGLASFAQVCRDARVQCTTFWRSTRSSRSFGTTRGVPNAGFLEELLKKLGGGNGQEQAQKETVTKTMKQTITVGAAPTEAAGKNGTNNAAAGGVKTVIQTITSGAAPPVQAPAAQTVTVTVTAAANDKTVTQMMTMTQVQTITMVQMIACGTTQGNPVPASQASAIASSAANAASSNLAKQPPPAATTPATSAPAASSSAAAPPPPPASSAAPPAASTTSATQKSSTTPLAAQPAPPTTTAAAPKPPTTAQPAQAASSLVLPVAGGAAVAAPALSTMDPAGLQGVNNMPINLSGLTLNSNLNLGAIAAQKTPAAFNVGAAAAPAAAKPTTTGAAEPFKLVLSG</sequence>
<feature type="compositionally biased region" description="Low complexity" evidence="1">
    <location>
        <begin position="221"/>
        <end position="255"/>
    </location>
</feature>
<evidence type="ECO:0000256" key="1">
    <source>
        <dbReference type="SAM" id="MobiDB-lite"/>
    </source>
</evidence>
<keyword evidence="4" id="KW-1185">Reference proteome</keyword>
<gene>
    <name evidence="3" type="ORF">PG996_005903</name>
</gene>
<dbReference type="EMBL" id="JAQQWM010000003">
    <property type="protein sequence ID" value="KAK8072555.1"/>
    <property type="molecule type" value="Genomic_DNA"/>
</dbReference>
<evidence type="ECO:0000256" key="2">
    <source>
        <dbReference type="SAM" id="SignalP"/>
    </source>
</evidence>
<evidence type="ECO:0000313" key="3">
    <source>
        <dbReference type="EMBL" id="KAK8072555.1"/>
    </source>
</evidence>
<feature type="region of interest" description="Disordered" evidence="1">
    <location>
        <begin position="187"/>
        <end position="266"/>
    </location>
</feature>
<feature type="compositionally biased region" description="Low complexity" evidence="1">
    <location>
        <begin position="199"/>
        <end position="213"/>
    </location>
</feature>
<proteinExistence type="predicted"/>
<reference evidence="3 4" key="1">
    <citation type="submission" date="2023-01" db="EMBL/GenBank/DDBJ databases">
        <title>Analysis of 21 Apiospora genomes using comparative genomics revels a genus with tremendous synthesis potential of carbohydrate active enzymes and secondary metabolites.</title>
        <authorList>
            <person name="Sorensen T."/>
        </authorList>
    </citation>
    <scope>NUCLEOTIDE SEQUENCE [LARGE SCALE GENOMIC DNA]</scope>
    <source>
        <strain evidence="3 4">CBS 83171</strain>
    </source>
</reference>
<keyword evidence="2" id="KW-0732">Signal</keyword>
<accession>A0ABR1VMU1</accession>
<comment type="caution">
    <text evidence="3">The sequence shown here is derived from an EMBL/GenBank/DDBJ whole genome shotgun (WGS) entry which is preliminary data.</text>
</comment>
<name>A0ABR1VMU1_9PEZI</name>
<protein>
    <submittedName>
        <fullName evidence="3">Uncharacterized protein</fullName>
    </submittedName>
</protein>
<feature type="chain" id="PRO_5045638917" evidence="2">
    <location>
        <begin position="25"/>
        <end position="355"/>
    </location>
</feature>
<evidence type="ECO:0000313" key="4">
    <source>
        <dbReference type="Proteomes" id="UP001446871"/>
    </source>
</evidence>
<feature type="signal peptide" evidence="2">
    <location>
        <begin position="1"/>
        <end position="24"/>
    </location>
</feature>
<dbReference type="Proteomes" id="UP001446871">
    <property type="component" value="Unassembled WGS sequence"/>
</dbReference>